<gene>
    <name evidence="1" type="ORF">A8C56_12870</name>
</gene>
<evidence type="ECO:0000313" key="1">
    <source>
        <dbReference type="EMBL" id="ANH81754.1"/>
    </source>
</evidence>
<keyword evidence="2" id="KW-1185">Reference proteome</keyword>
<accession>A0A1A9I5C2</accession>
<sequence length="88" mass="9693">MLLLLMIGFPFIAKQMYSPGIIIKIPAEAQYRTGFQDAQAGIPGGHLLTIKRSPLKGLNINFITCCYWYCALVGPDILISASRKAVCF</sequence>
<organism evidence="1 2">
    <name type="scientific">Niabella ginsenosidivorans</name>
    <dbReference type="NCBI Taxonomy" id="1176587"/>
    <lineage>
        <taxon>Bacteria</taxon>
        <taxon>Pseudomonadati</taxon>
        <taxon>Bacteroidota</taxon>
        <taxon>Chitinophagia</taxon>
        <taxon>Chitinophagales</taxon>
        <taxon>Chitinophagaceae</taxon>
        <taxon>Niabella</taxon>
    </lineage>
</organism>
<name>A0A1A9I5C2_9BACT</name>
<proteinExistence type="predicted"/>
<dbReference type="EMBL" id="CP015772">
    <property type="protein sequence ID" value="ANH81754.1"/>
    <property type="molecule type" value="Genomic_DNA"/>
</dbReference>
<dbReference type="KEGG" id="nia:A8C56_12870"/>
<dbReference type="AlphaFoldDB" id="A0A1A9I5C2"/>
<dbReference type="Proteomes" id="UP000077667">
    <property type="component" value="Chromosome"/>
</dbReference>
<reference evidence="1 2" key="1">
    <citation type="submission" date="2016-05" db="EMBL/GenBank/DDBJ databases">
        <title>Niabella ginsenosidivorans BS26 whole genome sequencing.</title>
        <authorList>
            <person name="Im W.T."/>
            <person name="Siddiqi M.Z."/>
        </authorList>
    </citation>
    <scope>NUCLEOTIDE SEQUENCE [LARGE SCALE GENOMIC DNA]</scope>
    <source>
        <strain evidence="1 2">BS26</strain>
    </source>
</reference>
<protein>
    <submittedName>
        <fullName evidence="1">Uncharacterized protein</fullName>
    </submittedName>
</protein>
<evidence type="ECO:0000313" key="2">
    <source>
        <dbReference type="Proteomes" id="UP000077667"/>
    </source>
</evidence>